<dbReference type="Pfam" id="PF03703">
    <property type="entry name" value="bPH_2"/>
    <property type="match status" value="2"/>
</dbReference>
<feature type="domain" description="YdbS-like PH" evidence="2">
    <location>
        <begin position="261"/>
        <end position="318"/>
    </location>
</feature>
<dbReference type="PANTHER" id="PTHR34473">
    <property type="entry name" value="UPF0699 TRANSMEMBRANE PROTEIN YDBS"/>
    <property type="match status" value="1"/>
</dbReference>
<feature type="transmembrane region" description="Helical" evidence="1">
    <location>
        <begin position="41"/>
        <end position="61"/>
    </location>
</feature>
<dbReference type="PANTHER" id="PTHR34473:SF2">
    <property type="entry name" value="UPF0699 TRANSMEMBRANE PROTEIN YDBT"/>
    <property type="match status" value="1"/>
</dbReference>
<comment type="caution">
    <text evidence="3">The sequence shown here is derived from an EMBL/GenBank/DDBJ whole genome shotgun (WGS) entry which is preliminary data.</text>
</comment>
<feature type="transmembrane region" description="Helical" evidence="1">
    <location>
        <begin position="360"/>
        <end position="379"/>
    </location>
</feature>
<keyword evidence="1" id="KW-0812">Transmembrane</keyword>
<feature type="transmembrane region" description="Helical" evidence="1">
    <location>
        <begin position="385"/>
        <end position="406"/>
    </location>
</feature>
<name>A0A644ZXE6_9ZZZZ</name>
<dbReference type="InterPro" id="IPR005182">
    <property type="entry name" value="YdbS-like_PH"/>
</dbReference>
<dbReference type="PIRSF" id="PIRSF026631">
    <property type="entry name" value="UCP026631"/>
    <property type="match status" value="1"/>
</dbReference>
<dbReference type="AlphaFoldDB" id="A0A644ZXE6"/>
<dbReference type="InterPro" id="IPR014529">
    <property type="entry name" value="UCP026631"/>
</dbReference>
<proteinExistence type="predicted"/>
<feature type="transmembrane region" description="Helical" evidence="1">
    <location>
        <begin position="219"/>
        <end position="250"/>
    </location>
</feature>
<evidence type="ECO:0000259" key="2">
    <source>
        <dbReference type="Pfam" id="PF03703"/>
    </source>
</evidence>
<sequence>MMKQDKYKKNHISFILEEIIKLVNGLVIFIALSIAKFDEGGIYVTLGLVVLSIIVSILKWITIKFYIKDSELIYKSGIINSKKLEIPFDKINTIDINKNIIDRIFNVCTLKIDTGAVKEVGQEIRIKVKKEDAYEIRNFINKSNDEEIYENLEGISNRKEQEFLKTISFKEIFLYSISKSKIFWAFGGIFLIGDFLQKLEEKFNLSIASDIVENVEVKSLLSIGLFKSICLIILAIIGIYILISIIFIIFEIIRLYNFTLIAGKNDIKIRYGLLTVKEYSIPRNKIYAIRYKQNLLQQLFKIFQIEVVTVGYGDEKNEQAILYPVGNKNFINLILKSVLPTFKFDGEINKPSKHVLSRFIIKRTVILIVFFIIPLFFIIPKVYLTLKLIFFIILIILNIFLGFLNYKNTSLSINKDLVVASSGSIEKVTTLIKQEYLQSVEIRENPFQKKKSVCDYKLYIYSNKLGDVVIIRNMNSILLNTIDENLIL</sequence>
<feature type="domain" description="YdbS-like PH" evidence="2">
    <location>
        <begin position="60"/>
        <end position="140"/>
    </location>
</feature>
<feature type="transmembrane region" description="Helical" evidence="1">
    <location>
        <begin position="12"/>
        <end position="35"/>
    </location>
</feature>
<reference evidence="3" key="1">
    <citation type="submission" date="2019-08" db="EMBL/GenBank/DDBJ databases">
        <authorList>
            <person name="Kucharzyk K."/>
            <person name="Murdoch R.W."/>
            <person name="Higgins S."/>
            <person name="Loffler F."/>
        </authorList>
    </citation>
    <scope>NUCLEOTIDE SEQUENCE</scope>
</reference>
<evidence type="ECO:0000313" key="3">
    <source>
        <dbReference type="EMBL" id="MPM45639.1"/>
    </source>
</evidence>
<protein>
    <recommendedName>
        <fullName evidence="2">YdbS-like PH domain-containing protein</fullName>
    </recommendedName>
</protein>
<dbReference type="EMBL" id="VSSQ01010956">
    <property type="protein sequence ID" value="MPM45639.1"/>
    <property type="molecule type" value="Genomic_DNA"/>
</dbReference>
<accession>A0A644ZXE6</accession>
<keyword evidence="1" id="KW-1133">Transmembrane helix</keyword>
<gene>
    <name evidence="3" type="ORF">SDC9_92327</name>
</gene>
<keyword evidence="1" id="KW-0472">Membrane</keyword>
<feature type="transmembrane region" description="Helical" evidence="1">
    <location>
        <begin position="182"/>
        <end position="199"/>
    </location>
</feature>
<evidence type="ECO:0000256" key="1">
    <source>
        <dbReference type="SAM" id="Phobius"/>
    </source>
</evidence>
<organism evidence="3">
    <name type="scientific">bioreactor metagenome</name>
    <dbReference type="NCBI Taxonomy" id="1076179"/>
    <lineage>
        <taxon>unclassified sequences</taxon>
        <taxon>metagenomes</taxon>
        <taxon>ecological metagenomes</taxon>
    </lineage>
</organism>